<evidence type="ECO:0000313" key="2">
    <source>
        <dbReference type="EMBL" id="KAB0761202.1"/>
    </source>
</evidence>
<dbReference type="InterPro" id="IPR055760">
    <property type="entry name" value="DUF7336"/>
</dbReference>
<dbReference type="Pfam" id="PF24024">
    <property type="entry name" value="DUF7336"/>
    <property type="match status" value="1"/>
</dbReference>
<comment type="caution">
    <text evidence="2">The sequence shown here is derived from an EMBL/GenBank/DDBJ whole genome shotgun (WGS) entry which is preliminary data.</text>
</comment>
<protein>
    <recommendedName>
        <fullName evidence="1">DUF7336 domain-containing protein</fullName>
    </recommendedName>
</protein>
<accession>A0A643IRE9</accession>
<evidence type="ECO:0000259" key="1">
    <source>
        <dbReference type="Pfam" id="PF24024"/>
    </source>
</evidence>
<feature type="domain" description="DUF7336" evidence="1">
    <location>
        <begin position="1"/>
        <end position="66"/>
    </location>
</feature>
<gene>
    <name evidence="2" type="ORF">F7O97_23335</name>
</gene>
<dbReference type="AlphaFoldDB" id="A0A643IRE9"/>
<organism evidence="2">
    <name type="scientific">Pseudomonas aeruginosa</name>
    <dbReference type="NCBI Taxonomy" id="287"/>
    <lineage>
        <taxon>Bacteria</taxon>
        <taxon>Pseudomonadati</taxon>
        <taxon>Pseudomonadota</taxon>
        <taxon>Gammaproteobacteria</taxon>
        <taxon>Pseudomonadales</taxon>
        <taxon>Pseudomonadaceae</taxon>
        <taxon>Pseudomonas</taxon>
    </lineage>
</organism>
<name>A0A643IRE9_PSEAI</name>
<sequence length="75" mass="8618">MYTYILHHTHGPSESESYKLLGVFSSQLNAEQAKDQYLTLPGFRDYPEGFSIIAYSLDESHWTEGFEAGEDHIFD</sequence>
<reference evidence="2" key="1">
    <citation type="submission" date="2019-09" db="EMBL/GenBank/DDBJ databases">
        <title>Whole genome sequence analysis of bacterial isolates in patients.</title>
        <authorList>
            <person name="Jeong K.C."/>
        </authorList>
    </citation>
    <scope>NUCLEOTIDE SEQUENCE</scope>
    <source>
        <strain evidence="2">KCJ3K105</strain>
    </source>
</reference>
<dbReference type="EMBL" id="VZIV01000057">
    <property type="protein sequence ID" value="KAB0761202.1"/>
    <property type="molecule type" value="Genomic_DNA"/>
</dbReference>
<dbReference type="RefSeq" id="WP_034059302.1">
    <property type="nucleotide sequence ID" value="NZ_AP024513.1"/>
</dbReference>
<proteinExistence type="predicted"/>